<protein>
    <submittedName>
        <fullName evidence="2">Biogenesis of lysosome-related organelles complex 1 subunit 2</fullName>
    </submittedName>
</protein>
<name>A0AC35TFQ0_9BILA</name>
<organism evidence="1 2">
    <name type="scientific">Rhabditophanes sp. KR3021</name>
    <dbReference type="NCBI Taxonomy" id="114890"/>
    <lineage>
        <taxon>Eukaryota</taxon>
        <taxon>Metazoa</taxon>
        <taxon>Ecdysozoa</taxon>
        <taxon>Nematoda</taxon>
        <taxon>Chromadorea</taxon>
        <taxon>Rhabditida</taxon>
        <taxon>Tylenchina</taxon>
        <taxon>Panagrolaimomorpha</taxon>
        <taxon>Strongyloidoidea</taxon>
        <taxon>Alloionematidae</taxon>
        <taxon>Rhabditophanes</taxon>
    </lineage>
</organism>
<sequence>MSNKELENYVKTEEGANLLEKYQQYLILLKKLNLDACRSSNQASTRLGNLNQMLTENTDSYLKLTGELRKVPDITKQVNAMHAKIDVLHKYLLQAELALWQLESLKGETSF</sequence>
<accession>A0AC35TFQ0</accession>
<evidence type="ECO:0000313" key="2">
    <source>
        <dbReference type="WBParaSite" id="RSKR_0000007600.1"/>
    </source>
</evidence>
<dbReference type="WBParaSite" id="RSKR_0000007600.1">
    <property type="protein sequence ID" value="RSKR_0000007600.1"/>
    <property type="gene ID" value="RSKR_0000007600"/>
</dbReference>
<evidence type="ECO:0000313" key="1">
    <source>
        <dbReference type="Proteomes" id="UP000095286"/>
    </source>
</evidence>
<reference evidence="2" key="1">
    <citation type="submission" date="2016-11" db="UniProtKB">
        <authorList>
            <consortium name="WormBaseParasite"/>
        </authorList>
    </citation>
    <scope>IDENTIFICATION</scope>
    <source>
        <strain evidence="2">KR3021</strain>
    </source>
</reference>
<dbReference type="Proteomes" id="UP000095286">
    <property type="component" value="Unplaced"/>
</dbReference>
<proteinExistence type="predicted"/>